<dbReference type="Gene3D" id="2.30.30.100">
    <property type="match status" value="1"/>
</dbReference>
<dbReference type="PROSITE" id="PS52002">
    <property type="entry name" value="SM"/>
    <property type="match status" value="1"/>
</dbReference>
<comment type="similarity">
    <text evidence="2 9">Belongs to the snRNP Sm proteins family.</text>
</comment>
<dbReference type="OrthoDB" id="29543at2759"/>
<dbReference type="FunCoup" id="A0A448YR62">
    <property type="interactions" value="558"/>
</dbReference>
<dbReference type="InParanoid" id="A0A448YR62"/>
<dbReference type="Pfam" id="PF01423">
    <property type="entry name" value="LSM"/>
    <property type="match status" value="1"/>
</dbReference>
<dbReference type="PANTHER" id="PTHR13110">
    <property type="entry name" value="U6 SNRNA-ASSOCIATED SM-LIKE PROTEIN LSM3"/>
    <property type="match status" value="1"/>
</dbReference>
<evidence type="ECO:0000256" key="5">
    <source>
        <dbReference type="ARBA" id="ARBA00022884"/>
    </source>
</evidence>
<dbReference type="GO" id="GO:0046540">
    <property type="term" value="C:U4/U6 x U5 tri-snRNP complex"/>
    <property type="evidence" value="ECO:0007669"/>
    <property type="project" value="UniProtKB-UniRule"/>
</dbReference>
<keyword evidence="4 9" id="KW-0747">Spliceosome</keyword>
<evidence type="ECO:0000259" key="10">
    <source>
        <dbReference type="PROSITE" id="PS52002"/>
    </source>
</evidence>
<proteinExistence type="inferred from homology"/>
<comment type="function">
    <text evidence="9">Binds specifically to the 3'-terminal U-tract of U6 snRNA.</text>
</comment>
<evidence type="ECO:0000256" key="3">
    <source>
        <dbReference type="ARBA" id="ARBA00022664"/>
    </source>
</evidence>
<dbReference type="InterPro" id="IPR040002">
    <property type="entry name" value="Sm-like_LSM3"/>
</dbReference>
<gene>
    <name evidence="9" type="primary">LSM3</name>
    <name evidence="11" type="ORF">BRENAR_LOCUS4160</name>
</gene>
<dbReference type="SUPFAM" id="SSF50182">
    <property type="entry name" value="Sm-like ribonucleoproteins"/>
    <property type="match status" value="1"/>
</dbReference>
<evidence type="ECO:0000313" key="12">
    <source>
        <dbReference type="Proteomes" id="UP000290900"/>
    </source>
</evidence>
<keyword evidence="3 9" id="KW-0507">mRNA processing</keyword>
<dbReference type="GO" id="GO:0005688">
    <property type="term" value="C:U6 snRNP"/>
    <property type="evidence" value="ECO:0007669"/>
    <property type="project" value="UniProtKB-UniRule"/>
</dbReference>
<evidence type="ECO:0000256" key="9">
    <source>
        <dbReference type="RuleBase" id="RU365046"/>
    </source>
</evidence>
<evidence type="ECO:0000313" key="11">
    <source>
        <dbReference type="EMBL" id="VEU23430.1"/>
    </source>
</evidence>
<dbReference type="InterPro" id="IPR047575">
    <property type="entry name" value="Sm"/>
</dbReference>
<name>A0A448YR62_BRENA</name>
<dbReference type="GO" id="GO:0005681">
    <property type="term" value="C:spliceosomal complex"/>
    <property type="evidence" value="ECO:0007669"/>
    <property type="project" value="UniProtKB-KW"/>
</dbReference>
<dbReference type="AlphaFoldDB" id="A0A448YR62"/>
<reference evidence="11 12" key="1">
    <citation type="submission" date="2018-12" db="EMBL/GenBank/DDBJ databases">
        <authorList>
            <person name="Tiukova I."/>
            <person name="Dainat J."/>
        </authorList>
    </citation>
    <scope>NUCLEOTIDE SEQUENCE [LARGE SCALE GENOMIC DNA]</scope>
</reference>
<dbReference type="InterPro" id="IPR010920">
    <property type="entry name" value="LSM_dom_sf"/>
</dbReference>
<comment type="subcellular location">
    <subcellularLocation>
        <location evidence="1 9">Nucleus</location>
    </subcellularLocation>
</comment>
<dbReference type="SMART" id="SM00651">
    <property type="entry name" value="Sm"/>
    <property type="match status" value="1"/>
</dbReference>
<evidence type="ECO:0000256" key="7">
    <source>
        <dbReference type="ARBA" id="ARBA00023242"/>
    </source>
</evidence>
<sequence length="97" mass="10740">MVDEKSVSASEPLDLIRLCLDEQIFVKLRGNREMTGKLHAYDSHCNIVLGDATETIYYLESGSEDVKSRKEKSELVFVRGDSVMSIADASNIGKTNA</sequence>
<dbReference type="STRING" id="13370.A0A448YR62"/>
<keyword evidence="7 9" id="KW-0539">Nucleus</keyword>
<keyword evidence="6 9" id="KW-0508">mRNA splicing</keyword>
<feature type="domain" description="Sm" evidence="10">
    <location>
        <begin position="11"/>
        <end position="92"/>
    </location>
</feature>
<dbReference type="GO" id="GO:0000398">
    <property type="term" value="P:mRNA splicing, via spliceosome"/>
    <property type="evidence" value="ECO:0007669"/>
    <property type="project" value="UniProtKB-UniRule"/>
</dbReference>
<dbReference type="Proteomes" id="UP000290900">
    <property type="component" value="Unassembled WGS sequence"/>
</dbReference>
<evidence type="ECO:0000256" key="4">
    <source>
        <dbReference type="ARBA" id="ARBA00022728"/>
    </source>
</evidence>
<evidence type="ECO:0000256" key="6">
    <source>
        <dbReference type="ARBA" id="ARBA00023187"/>
    </source>
</evidence>
<dbReference type="EMBL" id="CAACVR010000045">
    <property type="protein sequence ID" value="VEU23430.1"/>
    <property type="molecule type" value="Genomic_DNA"/>
</dbReference>
<dbReference type="InterPro" id="IPR001163">
    <property type="entry name" value="Sm_dom_euk/arc"/>
</dbReference>
<organism evidence="11 12">
    <name type="scientific">Brettanomyces naardenensis</name>
    <name type="common">Yeast</name>
    <dbReference type="NCBI Taxonomy" id="13370"/>
    <lineage>
        <taxon>Eukaryota</taxon>
        <taxon>Fungi</taxon>
        <taxon>Dikarya</taxon>
        <taxon>Ascomycota</taxon>
        <taxon>Saccharomycotina</taxon>
        <taxon>Pichiomycetes</taxon>
        <taxon>Pichiales</taxon>
        <taxon>Pichiaceae</taxon>
        <taxon>Brettanomyces</taxon>
    </lineage>
</organism>
<keyword evidence="8 9" id="KW-0687">Ribonucleoprotein</keyword>
<protein>
    <recommendedName>
        <fullName evidence="9">LSM complex subunit LSM3</fullName>
    </recommendedName>
</protein>
<accession>A0A448YR62</accession>
<dbReference type="GO" id="GO:0003723">
    <property type="term" value="F:RNA binding"/>
    <property type="evidence" value="ECO:0007669"/>
    <property type="project" value="UniProtKB-UniRule"/>
</dbReference>
<comment type="subunit">
    <text evidence="9">LSm subunits form a heteromer with a doughnut shape.</text>
</comment>
<dbReference type="InterPro" id="IPR034105">
    <property type="entry name" value="Lsm3"/>
</dbReference>
<evidence type="ECO:0000256" key="2">
    <source>
        <dbReference type="ARBA" id="ARBA00006850"/>
    </source>
</evidence>
<dbReference type="CDD" id="cd01730">
    <property type="entry name" value="LSm3"/>
    <property type="match status" value="1"/>
</dbReference>
<keyword evidence="5 9" id="KW-0694">RNA-binding</keyword>
<keyword evidence="12" id="KW-1185">Reference proteome</keyword>
<evidence type="ECO:0000256" key="8">
    <source>
        <dbReference type="ARBA" id="ARBA00023274"/>
    </source>
</evidence>
<evidence type="ECO:0000256" key="1">
    <source>
        <dbReference type="ARBA" id="ARBA00004123"/>
    </source>
</evidence>